<evidence type="ECO:0000313" key="10">
    <source>
        <dbReference type="Proteomes" id="UP000886841"/>
    </source>
</evidence>
<feature type="active site" description="Proton donor/acceptor" evidence="7">
    <location>
        <position position="262"/>
    </location>
</feature>
<reference evidence="9" key="1">
    <citation type="submission" date="2020-10" db="EMBL/GenBank/DDBJ databases">
        <authorList>
            <person name="Gilroy R."/>
        </authorList>
    </citation>
    <scope>NUCLEOTIDE SEQUENCE</scope>
    <source>
        <strain evidence="9">ChiSxjej1B13-7041</strain>
    </source>
</reference>
<evidence type="ECO:0000256" key="5">
    <source>
        <dbReference type="ARBA" id="ARBA00022833"/>
    </source>
</evidence>
<dbReference type="PRINTS" id="PR00765">
    <property type="entry name" value="CRBOXYPTASEA"/>
</dbReference>
<dbReference type="SUPFAM" id="SSF53187">
    <property type="entry name" value="Zn-dependent exopeptidases"/>
    <property type="match status" value="1"/>
</dbReference>
<evidence type="ECO:0000256" key="6">
    <source>
        <dbReference type="ARBA" id="ARBA00023049"/>
    </source>
</evidence>
<dbReference type="GO" id="GO:0005615">
    <property type="term" value="C:extracellular space"/>
    <property type="evidence" value="ECO:0007669"/>
    <property type="project" value="TreeGrafter"/>
</dbReference>
<evidence type="ECO:0000256" key="7">
    <source>
        <dbReference type="PROSITE-ProRule" id="PRU01379"/>
    </source>
</evidence>
<protein>
    <recommendedName>
        <fullName evidence="8">Peptidase M14 domain-containing protein</fullName>
    </recommendedName>
</protein>
<comment type="cofactor">
    <cofactor evidence="1">
        <name>Zn(2+)</name>
        <dbReference type="ChEBI" id="CHEBI:29105"/>
    </cofactor>
</comment>
<organism evidence="9 10">
    <name type="scientific">Candidatus Egerieimonas intestinavium</name>
    <dbReference type="NCBI Taxonomy" id="2840777"/>
    <lineage>
        <taxon>Bacteria</taxon>
        <taxon>Bacillati</taxon>
        <taxon>Bacillota</taxon>
        <taxon>Clostridia</taxon>
        <taxon>Lachnospirales</taxon>
        <taxon>Lachnospiraceae</taxon>
        <taxon>Lachnospiraceae incertae sedis</taxon>
        <taxon>Candidatus Egerieimonas</taxon>
    </lineage>
</organism>
<dbReference type="EMBL" id="DVHU01000106">
    <property type="protein sequence ID" value="HIR94110.1"/>
    <property type="molecule type" value="Genomic_DNA"/>
</dbReference>
<evidence type="ECO:0000256" key="4">
    <source>
        <dbReference type="ARBA" id="ARBA00022801"/>
    </source>
</evidence>
<dbReference type="InterPro" id="IPR000834">
    <property type="entry name" value="Peptidase_M14"/>
</dbReference>
<sequence length="295" mass="33568">MIALENQYDYPQLEAAMKELPLRYPGIAACSVVGVSHDQRRIYMLRLGMGLRTLIVTGGIHGRETVNATLLLRMAQDYCEACQKQEFLGDCDVYSLLKQYSICLLPLLNPDGYEIARKGFSAIHNPILRQLCKMKRIPAREWKANARGVDINRNFPCKSYVQQTLLDCPASENETKTLMRVFQDQDSVGYLDFHSRGKVIYYYRRAMTYPYNMRSQRLARYIQGLSSYALGSREEETQTKLSGGNSVQFYSELTGQPALTVETVDDEAPFPLSDALLKQSYQEVKQVPLGLLQLC</sequence>
<dbReference type="GO" id="GO:0008270">
    <property type="term" value="F:zinc ion binding"/>
    <property type="evidence" value="ECO:0007669"/>
    <property type="project" value="InterPro"/>
</dbReference>
<evidence type="ECO:0000259" key="8">
    <source>
        <dbReference type="PROSITE" id="PS52035"/>
    </source>
</evidence>
<comment type="caution">
    <text evidence="9">The sequence shown here is derived from an EMBL/GenBank/DDBJ whole genome shotgun (WGS) entry which is preliminary data.</text>
</comment>
<evidence type="ECO:0000256" key="1">
    <source>
        <dbReference type="ARBA" id="ARBA00001947"/>
    </source>
</evidence>
<dbReference type="SMART" id="SM00631">
    <property type="entry name" value="Zn_pept"/>
    <property type="match status" value="1"/>
</dbReference>
<keyword evidence="6" id="KW-0482">Metalloprotease</keyword>
<dbReference type="Pfam" id="PF00246">
    <property type="entry name" value="Peptidase_M14"/>
    <property type="match status" value="1"/>
</dbReference>
<feature type="domain" description="Peptidase M14" evidence="8">
    <location>
        <begin position="6"/>
        <end position="295"/>
    </location>
</feature>
<accession>A0A9D1ELG8</accession>
<dbReference type="GO" id="GO:0004181">
    <property type="term" value="F:metallocarboxypeptidase activity"/>
    <property type="evidence" value="ECO:0007669"/>
    <property type="project" value="InterPro"/>
</dbReference>
<keyword evidence="4" id="KW-0378">Hydrolase</keyword>
<keyword evidence="5" id="KW-0862">Zinc</keyword>
<comment type="similarity">
    <text evidence="2 7">Belongs to the peptidase M14 family.</text>
</comment>
<dbReference type="GO" id="GO:0006508">
    <property type="term" value="P:proteolysis"/>
    <property type="evidence" value="ECO:0007669"/>
    <property type="project" value="UniProtKB-KW"/>
</dbReference>
<dbReference type="PANTHER" id="PTHR11705">
    <property type="entry name" value="PROTEASE FAMILY M14 CARBOXYPEPTIDASE A,B"/>
    <property type="match status" value="1"/>
</dbReference>
<dbReference type="Gene3D" id="3.40.630.10">
    <property type="entry name" value="Zn peptidases"/>
    <property type="match status" value="1"/>
</dbReference>
<name>A0A9D1ELG8_9FIRM</name>
<reference evidence="9" key="2">
    <citation type="journal article" date="2021" name="PeerJ">
        <title>Extensive microbial diversity within the chicken gut microbiome revealed by metagenomics and culture.</title>
        <authorList>
            <person name="Gilroy R."/>
            <person name="Ravi A."/>
            <person name="Getino M."/>
            <person name="Pursley I."/>
            <person name="Horton D.L."/>
            <person name="Alikhan N.F."/>
            <person name="Baker D."/>
            <person name="Gharbi K."/>
            <person name="Hall N."/>
            <person name="Watson M."/>
            <person name="Adriaenssens E.M."/>
            <person name="Foster-Nyarko E."/>
            <person name="Jarju S."/>
            <person name="Secka A."/>
            <person name="Antonio M."/>
            <person name="Oren A."/>
            <person name="Chaudhuri R.R."/>
            <person name="La Ragione R."/>
            <person name="Hildebrand F."/>
            <person name="Pallen M.J."/>
        </authorList>
    </citation>
    <scope>NUCLEOTIDE SEQUENCE</scope>
    <source>
        <strain evidence="9">ChiSxjej1B13-7041</strain>
    </source>
</reference>
<keyword evidence="3" id="KW-0645">Protease</keyword>
<dbReference type="AlphaFoldDB" id="A0A9D1ELG8"/>
<proteinExistence type="inferred from homology"/>
<dbReference type="Proteomes" id="UP000886841">
    <property type="component" value="Unassembled WGS sequence"/>
</dbReference>
<dbReference type="PROSITE" id="PS52035">
    <property type="entry name" value="PEPTIDASE_M14"/>
    <property type="match status" value="1"/>
</dbReference>
<dbReference type="PANTHER" id="PTHR11705:SF143">
    <property type="entry name" value="SLL0236 PROTEIN"/>
    <property type="match status" value="1"/>
</dbReference>
<evidence type="ECO:0000256" key="2">
    <source>
        <dbReference type="ARBA" id="ARBA00005988"/>
    </source>
</evidence>
<evidence type="ECO:0000256" key="3">
    <source>
        <dbReference type="ARBA" id="ARBA00022670"/>
    </source>
</evidence>
<gene>
    <name evidence="9" type="ORF">IAB98_11895</name>
</gene>
<evidence type="ECO:0000313" key="9">
    <source>
        <dbReference type="EMBL" id="HIR94110.1"/>
    </source>
</evidence>